<dbReference type="Pfam" id="PF13490">
    <property type="entry name" value="zf-HC2"/>
    <property type="match status" value="1"/>
</dbReference>
<dbReference type="InterPro" id="IPR041916">
    <property type="entry name" value="Anti_sigma_zinc_sf"/>
</dbReference>
<keyword evidence="4" id="KW-0472">Membrane</keyword>
<keyword evidence="4" id="KW-1133">Transmembrane helix</keyword>
<evidence type="ECO:0000313" key="7">
    <source>
        <dbReference type="Proteomes" id="UP000722989"/>
    </source>
</evidence>
<comment type="caution">
    <text evidence="6">The sequence shown here is derived from an EMBL/GenBank/DDBJ whole genome shotgun (WGS) entry which is preliminary data.</text>
</comment>
<keyword evidence="4" id="KW-0812">Transmembrane</keyword>
<evidence type="ECO:0000256" key="1">
    <source>
        <dbReference type="ARBA" id="ARBA00023015"/>
    </source>
</evidence>
<protein>
    <recommendedName>
        <fullName evidence="5">Putative zinc-finger domain-containing protein</fullName>
    </recommendedName>
</protein>
<keyword evidence="7" id="KW-1185">Reference proteome</keyword>
<feature type="region of interest" description="Disordered" evidence="3">
    <location>
        <begin position="64"/>
        <end position="116"/>
    </location>
</feature>
<feature type="transmembrane region" description="Helical" evidence="4">
    <location>
        <begin position="118"/>
        <end position="142"/>
    </location>
</feature>
<evidence type="ECO:0000256" key="2">
    <source>
        <dbReference type="ARBA" id="ARBA00023163"/>
    </source>
</evidence>
<evidence type="ECO:0000259" key="5">
    <source>
        <dbReference type="Pfam" id="PF13490"/>
    </source>
</evidence>
<evidence type="ECO:0000256" key="3">
    <source>
        <dbReference type="SAM" id="MobiDB-lite"/>
    </source>
</evidence>
<feature type="domain" description="Putative zinc-finger" evidence="5">
    <location>
        <begin position="10"/>
        <end position="36"/>
    </location>
</feature>
<evidence type="ECO:0000313" key="6">
    <source>
        <dbReference type="EMBL" id="NJC68658.1"/>
    </source>
</evidence>
<dbReference type="Gene3D" id="1.10.10.1320">
    <property type="entry name" value="Anti-sigma factor, zinc-finger domain"/>
    <property type="match status" value="1"/>
</dbReference>
<dbReference type="Proteomes" id="UP000722989">
    <property type="component" value="Unassembled WGS sequence"/>
</dbReference>
<dbReference type="EMBL" id="JAATVY010000002">
    <property type="protein sequence ID" value="NJC68658.1"/>
    <property type="molecule type" value="Genomic_DNA"/>
</dbReference>
<name>A0ABX0XSA0_9ACTN</name>
<keyword evidence="2" id="KW-0804">Transcription</keyword>
<evidence type="ECO:0000256" key="4">
    <source>
        <dbReference type="SAM" id="Phobius"/>
    </source>
</evidence>
<sequence>MTCDQVIESGAYVLGILDPADHAAYERHLEICAVCRREVADFAGLPDMLAQLEPAEVEAIGRTVGPHPAEMPVGTRYDRPAPVRPLPSVPRSNPAERAPAYSGSRSQQRGTQRRRQRWRAVTAGLAAAACLALGVLVGARVFGVASEPRPAQMAAMRPVADSVPITAQVGLTPFVGGTEIRMHCAYSGGTPGHRWWLKMVVYPKSGGEPEQVSTWTAAHGDDVTLSAATRYAPSDIGKVEISKGDNTSLLVYEQA</sequence>
<keyword evidence="1" id="KW-0805">Transcription regulation</keyword>
<gene>
    <name evidence="6" type="ORF">HC031_02800</name>
</gene>
<reference evidence="6 7" key="1">
    <citation type="submission" date="2020-03" db="EMBL/GenBank/DDBJ databases">
        <title>WGS of the type strain of Planosporangium spp.</title>
        <authorList>
            <person name="Thawai C."/>
        </authorList>
    </citation>
    <scope>NUCLEOTIDE SEQUENCE [LARGE SCALE GENOMIC DNA]</scope>
    <source>
        <strain evidence="6 7">TBRC 5610</strain>
    </source>
</reference>
<accession>A0ABX0XSA0</accession>
<organism evidence="6 7">
    <name type="scientific">Planosporangium thailandense</name>
    <dbReference type="NCBI Taxonomy" id="765197"/>
    <lineage>
        <taxon>Bacteria</taxon>
        <taxon>Bacillati</taxon>
        <taxon>Actinomycetota</taxon>
        <taxon>Actinomycetes</taxon>
        <taxon>Micromonosporales</taxon>
        <taxon>Micromonosporaceae</taxon>
        <taxon>Planosporangium</taxon>
    </lineage>
</organism>
<dbReference type="RefSeq" id="WP_167923580.1">
    <property type="nucleotide sequence ID" value="NZ_JAATVY010000002.1"/>
</dbReference>
<dbReference type="InterPro" id="IPR027383">
    <property type="entry name" value="Znf_put"/>
</dbReference>
<proteinExistence type="predicted"/>